<dbReference type="Pfam" id="PF00076">
    <property type="entry name" value="RRM_1"/>
    <property type="match status" value="1"/>
</dbReference>
<dbReference type="Proteomes" id="UP001162131">
    <property type="component" value="Unassembled WGS sequence"/>
</dbReference>
<dbReference type="InterPro" id="IPR050441">
    <property type="entry name" value="RBM"/>
</dbReference>
<keyword evidence="6" id="KW-1185">Reference proteome</keyword>
<evidence type="ECO:0000256" key="1">
    <source>
        <dbReference type="PROSITE-ProRule" id="PRU00176"/>
    </source>
</evidence>
<dbReference type="Gene3D" id="3.30.70.330">
    <property type="match status" value="1"/>
</dbReference>
<organism evidence="5 6">
    <name type="scientific">Blepharisma stoltei</name>
    <dbReference type="NCBI Taxonomy" id="1481888"/>
    <lineage>
        <taxon>Eukaryota</taxon>
        <taxon>Sar</taxon>
        <taxon>Alveolata</taxon>
        <taxon>Ciliophora</taxon>
        <taxon>Postciliodesmatophora</taxon>
        <taxon>Heterotrichea</taxon>
        <taxon>Heterotrichida</taxon>
        <taxon>Blepharismidae</taxon>
        <taxon>Blepharisma</taxon>
    </lineage>
</organism>
<evidence type="ECO:0000256" key="3">
    <source>
        <dbReference type="SAM" id="MobiDB-lite"/>
    </source>
</evidence>
<keyword evidence="2" id="KW-0175">Coiled coil</keyword>
<dbReference type="PROSITE" id="PS50102">
    <property type="entry name" value="RRM"/>
    <property type="match status" value="1"/>
</dbReference>
<dbReference type="InterPro" id="IPR035979">
    <property type="entry name" value="RBD_domain_sf"/>
</dbReference>
<feature type="domain" description="RRM" evidence="4">
    <location>
        <begin position="10"/>
        <end position="88"/>
    </location>
</feature>
<evidence type="ECO:0000313" key="5">
    <source>
        <dbReference type="EMBL" id="CAG9311223.1"/>
    </source>
</evidence>
<evidence type="ECO:0000313" key="6">
    <source>
        <dbReference type="Proteomes" id="UP001162131"/>
    </source>
</evidence>
<dbReference type="SUPFAM" id="SSF54928">
    <property type="entry name" value="RNA-binding domain, RBD"/>
    <property type="match status" value="1"/>
</dbReference>
<reference evidence="5" key="1">
    <citation type="submission" date="2021-09" db="EMBL/GenBank/DDBJ databases">
        <authorList>
            <consortium name="AG Swart"/>
            <person name="Singh M."/>
            <person name="Singh A."/>
            <person name="Seah K."/>
            <person name="Emmerich C."/>
        </authorList>
    </citation>
    <scope>NUCLEOTIDE SEQUENCE</scope>
    <source>
        <strain evidence="5">ATCC30299</strain>
    </source>
</reference>
<dbReference type="EMBL" id="CAJZBQ010000004">
    <property type="protein sequence ID" value="CAG9311223.1"/>
    <property type="molecule type" value="Genomic_DNA"/>
</dbReference>
<proteinExistence type="predicted"/>
<dbReference type="SMART" id="SM00360">
    <property type="entry name" value="RRM"/>
    <property type="match status" value="1"/>
</dbReference>
<evidence type="ECO:0000256" key="2">
    <source>
        <dbReference type="SAM" id="Coils"/>
    </source>
</evidence>
<sequence length="309" mass="36092">MSDRYQENRDTLFVRNLASEVTEETLRSFFEPYGRVTQCSIPKEFNTGRPKSFGFVTFSTEDDAARALEATDRKNFLGKSLLITYAYGNRRKDMRYGSPKYSTRSRSRSRSWSRSRNPIPKNLTLESELKNWCEQVSRLNDELHKKNLSLIKQNEDLSQELRKAKIRKDSLKKELESYKSQTMIFLPCGHQKNVLPREKNLIDDLYELGISKLTPEERMNETLLRQLKSKIFYIMEGKFPNIYKCKQKENFIIGTCGHIAQAECWDIRNIKKNQKKVACTELVDKILPCGHTEKVECSKISELTICKIC</sequence>
<dbReference type="InterPro" id="IPR000504">
    <property type="entry name" value="RRM_dom"/>
</dbReference>
<dbReference type="InterPro" id="IPR012677">
    <property type="entry name" value="Nucleotide-bd_a/b_plait_sf"/>
</dbReference>
<keyword evidence="1" id="KW-0694">RNA-binding</keyword>
<name>A0AAU9I7B9_9CILI</name>
<feature type="compositionally biased region" description="Basic residues" evidence="3">
    <location>
        <begin position="103"/>
        <end position="113"/>
    </location>
</feature>
<evidence type="ECO:0000259" key="4">
    <source>
        <dbReference type="PROSITE" id="PS50102"/>
    </source>
</evidence>
<accession>A0AAU9I7B9</accession>
<dbReference type="PANTHER" id="PTHR48034">
    <property type="entry name" value="TRANSFORMER-2 SEX-DETERMINING PROTEIN-RELATED"/>
    <property type="match status" value="1"/>
</dbReference>
<feature type="region of interest" description="Disordered" evidence="3">
    <location>
        <begin position="94"/>
        <end position="117"/>
    </location>
</feature>
<protein>
    <recommendedName>
        <fullName evidence="4">RRM domain-containing protein</fullName>
    </recommendedName>
</protein>
<comment type="caution">
    <text evidence="5">The sequence shown here is derived from an EMBL/GenBank/DDBJ whole genome shotgun (WGS) entry which is preliminary data.</text>
</comment>
<gene>
    <name evidence="5" type="ORF">BSTOLATCC_MIC3515</name>
</gene>
<feature type="coiled-coil region" evidence="2">
    <location>
        <begin position="122"/>
        <end position="181"/>
    </location>
</feature>
<dbReference type="GO" id="GO:0003723">
    <property type="term" value="F:RNA binding"/>
    <property type="evidence" value="ECO:0007669"/>
    <property type="project" value="UniProtKB-UniRule"/>
</dbReference>
<dbReference type="AlphaFoldDB" id="A0AAU9I7B9"/>